<comment type="caution">
    <text evidence="9">The sequence shown here is derived from an EMBL/GenBank/DDBJ whole genome shotgun (WGS) entry which is preliminary data.</text>
</comment>
<feature type="transmembrane region" description="Helical" evidence="7">
    <location>
        <begin position="232"/>
        <end position="254"/>
    </location>
</feature>
<dbReference type="AlphaFoldDB" id="A0A644UHB4"/>
<dbReference type="EMBL" id="VSSQ01000115">
    <property type="protein sequence ID" value="MPL78386.1"/>
    <property type="molecule type" value="Genomic_DNA"/>
</dbReference>
<keyword evidence="5 7" id="KW-1133">Transmembrane helix</keyword>
<dbReference type="Pfam" id="PF00528">
    <property type="entry name" value="BPD_transp_1"/>
    <property type="match status" value="1"/>
</dbReference>
<gene>
    <name evidence="9" type="ORF">SDC9_24250</name>
</gene>
<evidence type="ECO:0000256" key="3">
    <source>
        <dbReference type="ARBA" id="ARBA00022475"/>
    </source>
</evidence>
<keyword evidence="6 7" id="KW-0472">Membrane</keyword>
<dbReference type="PANTHER" id="PTHR30183">
    <property type="entry name" value="MOLYBDENUM TRANSPORT SYSTEM PERMEASE PROTEIN MODB"/>
    <property type="match status" value="1"/>
</dbReference>
<evidence type="ECO:0000313" key="9">
    <source>
        <dbReference type="EMBL" id="MPL78386.1"/>
    </source>
</evidence>
<accession>A0A644UHB4</accession>
<organism evidence="9">
    <name type="scientific">bioreactor metagenome</name>
    <dbReference type="NCBI Taxonomy" id="1076179"/>
    <lineage>
        <taxon>unclassified sequences</taxon>
        <taxon>metagenomes</taxon>
        <taxon>ecological metagenomes</taxon>
    </lineage>
</organism>
<dbReference type="GO" id="GO:0005886">
    <property type="term" value="C:plasma membrane"/>
    <property type="evidence" value="ECO:0007669"/>
    <property type="project" value="UniProtKB-SubCell"/>
</dbReference>
<evidence type="ECO:0000256" key="5">
    <source>
        <dbReference type="ARBA" id="ARBA00022989"/>
    </source>
</evidence>
<dbReference type="InterPro" id="IPR000515">
    <property type="entry name" value="MetI-like"/>
</dbReference>
<feature type="transmembrane region" description="Helical" evidence="7">
    <location>
        <begin position="12"/>
        <end position="32"/>
    </location>
</feature>
<feature type="transmembrane region" description="Helical" evidence="7">
    <location>
        <begin position="124"/>
        <end position="148"/>
    </location>
</feature>
<evidence type="ECO:0000256" key="7">
    <source>
        <dbReference type="SAM" id="Phobius"/>
    </source>
</evidence>
<dbReference type="Gene3D" id="1.10.3720.10">
    <property type="entry name" value="MetI-like"/>
    <property type="match status" value="1"/>
</dbReference>
<dbReference type="InterPro" id="IPR035906">
    <property type="entry name" value="MetI-like_sf"/>
</dbReference>
<evidence type="ECO:0000256" key="1">
    <source>
        <dbReference type="ARBA" id="ARBA00004651"/>
    </source>
</evidence>
<comment type="subcellular location">
    <subcellularLocation>
        <location evidence="1">Cell membrane</location>
        <topology evidence="1">Multi-pass membrane protein</topology>
    </subcellularLocation>
</comment>
<evidence type="ECO:0000256" key="6">
    <source>
        <dbReference type="ARBA" id="ARBA00023136"/>
    </source>
</evidence>
<dbReference type="PROSITE" id="PS50928">
    <property type="entry name" value="ABC_TM1"/>
    <property type="match status" value="1"/>
</dbReference>
<dbReference type="SUPFAM" id="SSF161098">
    <property type="entry name" value="MetI-like"/>
    <property type="match status" value="1"/>
</dbReference>
<evidence type="ECO:0000256" key="2">
    <source>
        <dbReference type="ARBA" id="ARBA00022448"/>
    </source>
</evidence>
<protein>
    <recommendedName>
        <fullName evidence="8">ABC transmembrane type-1 domain-containing protein</fullName>
    </recommendedName>
</protein>
<dbReference type="GO" id="GO:0055085">
    <property type="term" value="P:transmembrane transport"/>
    <property type="evidence" value="ECO:0007669"/>
    <property type="project" value="InterPro"/>
</dbReference>
<feature type="domain" description="ABC transmembrane type-1" evidence="8">
    <location>
        <begin position="52"/>
        <end position="251"/>
    </location>
</feature>
<reference evidence="9" key="1">
    <citation type="submission" date="2019-08" db="EMBL/GenBank/DDBJ databases">
        <authorList>
            <person name="Kucharzyk K."/>
            <person name="Murdoch R.W."/>
            <person name="Higgins S."/>
            <person name="Loffler F."/>
        </authorList>
    </citation>
    <scope>NUCLEOTIDE SEQUENCE</scope>
</reference>
<keyword evidence="3" id="KW-1003">Cell membrane</keyword>
<proteinExistence type="predicted"/>
<dbReference type="PANTHER" id="PTHR30183:SF3">
    <property type="entry name" value="MOLYBDENUM TRANSPORT SYSTEM PERMEASE PROTEIN MODB"/>
    <property type="match status" value="1"/>
</dbReference>
<feature type="transmembrane region" description="Helical" evidence="7">
    <location>
        <begin position="52"/>
        <end position="78"/>
    </location>
</feature>
<name>A0A644UHB4_9ZZZZ</name>
<evidence type="ECO:0000256" key="4">
    <source>
        <dbReference type="ARBA" id="ARBA00022692"/>
    </source>
</evidence>
<keyword evidence="4 7" id="KW-0812">Transmembrane</keyword>
<evidence type="ECO:0000259" key="8">
    <source>
        <dbReference type="PROSITE" id="PS50928"/>
    </source>
</evidence>
<feature type="transmembrane region" description="Helical" evidence="7">
    <location>
        <begin position="90"/>
        <end position="112"/>
    </location>
</feature>
<keyword evidence="2" id="KW-0813">Transport</keyword>
<sequence length="259" mass="27914">MHHNRNITHFAFMLLGAVALLFIFAPLAGMFLSVKAPGLFETIRDPEVSRSIVLTLGVSAAATFISSVFAIPLAYILARKKFPLKGVVEAIIDLPIVIPHSAAGIALLGVISRDSLLGSAADSIGLNLVGSPIAIGMAMAFVSLPFLINSARDGFAAVPERLEQAAETLGASKFTTFYKISLPLAGRSVVSGLMLMFARGMSEFGAIVIVAYHPMTTPVLIFDRFNSFGINYARPVAVIFVTVTLILFTLLRIYQKRRW</sequence>
<dbReference type="CDD" id="cd06261">
    <property type="entry name" value="TM_PBP2"/>
    <property type="match status" value="1"/>
</dbReference>